<dbReference type="PANTHER" id="PTHR44042:SF67">
    <property type="entry name" value="MYB-LIKE PROTEIN I"/>
    <property type="match status" value="1"/>
</dbReference>
<accession>A0A5P1EYV2</accession>
<evidence type="ECO:0000313" key="12">
    <source>
        <dbReference type="EMBL" id="ONK71308.1"/>
    </source>
</evidence>
<evidence type="ECO:0000259" key="10">
    <source>
        <dbReference type="PROSITE" id="PS51293"/>
    </source>
</evidence>
<evidence type="ECO:0000259" key="11">
    <source>
        <dbReference type="PROSITE" id="PS51294"/>
    </source>
</evidence>
<dbReference type="GO" id="GO:0003677">
    <property type="term" value="F:DNA binding"/>
    <property type="evidence" value="ECO:0007669"/>
    <property type="project" value="UniProtKB-KW"/>
</dbReference>
<feature type="compositionally biased region" description="Basic residues" evidence="8">
    <location>
        <begin position="150"/>
        <end position="161"/>
    </location>
</feature>
<dbReference type="InterPro" id="IPR017884">
    <property type="entry name" value="SANT_dom"/>
</dbReference>
<dbReference type="Pfam" id="PF23082">
    <property type="entry name" value="Myb_DNA-binding_2"/>
    <property type="match status" value="1"/>
</dbReference>
<keyword evidence="13" id="KW-1185">Reference proteome</keyword>
<dbReference type="Pfam" id="PF00249">
    <property type="entry name" value="Myb_DNA-binding"/>
    <property type="match status" value="1"/>
</dbReference>
<evidence type="ECO:0000259" key="9">
    <source>
        <dbReference type="PROSITE" id="PS50090"/>
    </source>
</evidence>
<feature type="domain" description="Myb-like" evidence="9">
    <location>
        <begin position="93"/>
        <end position="145"/>
    </location>
</feature>
<dbReference type="InterPro" id="IPR006447">
    <property type="entry name" value="Myb_dom_plants"/>
</dbReference>
<dbReference type="InterPro" id="IPR001005">
    <property type="entry name" value="SANT/Myb"/>
</dbReference>
<dbReference type="PROSITE" id="PS51293">
    <property type="entry name" value="SANT"/>
    <property type="match status" value="1"/>
</dbReference>
<protein>
    <recommendedName>
        <fullName evidence="6">Transcription factor MYBS1</fullName>
    </recommendedName>
    <alternativeName>
        <fullName evidence="7">Myb-related protein S1</fullName>
    </alternativeName>
</protein>
<reference evidence="13" key="1">
    <citation type="journal article" date="2017" name="Nat. Commun.">
        <title>The asparagus genome sheds light on the origin and evolution of a young Y chromosome.</title>
        <authorList>
            <person name="Harkess A."/>
            <person name="Zhou J."/>
            <person name="Xu C."/>
            <person name="Bowers J.E."/>
            <person name="Van der Hulst R."/>
            <person name="Ayyampalayam S."/>
            <person name="Mercati F."/>
            <person name="Riccardi P."/>
            <person name="McKain M.R."/>
            <person name="Kakrana A."/>
            <person name="Tang H."/>
            <person name="Ray J."/>
            <person name="Groenendijk J."/>
            <person name="Arikit S."/>
            <person name="Mathioni S.M."/>
            <person name="Nakano M."/>
            <person name="Shan H."/>
            <person name="Telgmann-Rauber A."/>
            <person name="Kanno A."/>
            <person name="Yue Z."/>
            <person name="Chen H."/>
            <person name="Li W."/>
            <person name="Chen Y."/>
            <person name="Xu X."/>
            <person name="Zhang Y."/>
            <person name="Luo S."/>
            <person name="Chen H."/>
            <person name="Gao J."/>
            <person name="Mao Z."/>
            <person name="Pires J.C."/>
            <person name="Luo M."/>
            <person name="Kudrna D."/>
            <person name="Wing R.A."/>
            <person name="Meyers B.C."/>
            <person name="Yi K."/>
            <person name="Kong H."/>
            <person name="Lavrijsen P."/>
            <person name="Sunseri F."/>
            <person name="Falavigna A."/>
            <person name="Ye Y."/>
            <person name="Leebens-Mack J.H."/>
            <person name="Chen G."/>
        </authorList>
    </citation>
    <scope>NUCLEOTIDE SEQUENCE [LARGE SCALE GENOMIC DNA]</scope>
    <source>
        <strain evidence="13">cv. DH0086</strain>
    </source>
</reference>
<sequence length="185" mass="21547">MEPQLTRTWTRSEDKVFENSLVRYPEGTPNRWCLIALQVPGKSPDDVRVHYQALVQDIEAIDCGAVELPEYEDDEDDDGFSPRIAFGSKTKREERKRGTPWTEDEHIRFLEGLKRYGKGDWRNIARWSVRTRTATQVASHAQKYFLRQQKSGKNKESKRKSIHDITEDSIDEITEPKSIHPCDPM</sequence>
<feature type="domain" description="HTH myb-type" evidence="11">
    <location>
        <begin position="93"/>
        <end position="149"/>
    </location>
</feature>
<dbReference type="GO" id="GO:0009744">
    <property type="term" value="P:response to sucrose"/>
    <property type="evidence" value="ECO:0007669"/>
    <property type="project" value="UniProtKB-ARBA"/>
</dbReference>
<evidence type="ECO:0000256" key="8">
    <source>
        <dbReference type="SAM" id="MobiDB-lite"/>
    </source>
</evidence>
<keyword evidence="5" id="KW-0539">Nucleus</keyword>
<dbReference type="FunFam" id="1.10.10.60:FF:000009">
    <property type="entry name" value="transcription factor MYB1R1"/>
    <property type="match status" value="1"/>
</dbReference>
<dbReference type="GO" id="GO:0005634">
    <property type="term" value="C:nucleus"/>
    <property type="evidence" value="ECO:0007669"/>
    <property type="project" value="UniProtKB-SubCell"/>
</dbReference>
<dbReference type="PROSITE" id="PS50090">
    <property type="entry name" value="MYB_LIKE"/>
    <property type="match status" value="2"/>
</dbReference>
<evidence type="ECO:0000256" key="5">
    <source>
        <dbReference type="ARBA" id="ARBA00023242"/>
    </source>
</evidence>
<dbReference type="InterPro" id="IPR009057">
    <property type="entry name" value="Homeodomain-like_sf"/>
</dbReference>
<feature type="domain" description="Myb-like" evidence="9">
    <location>
        <begin position="9"/>
        <end position="55"/>
    </location>
</feature>
<dbReference type="SUPFAM" id="SSF46689">
    <property type="entry name" value="Homeodomain-like"/>
    <property type="match status" value="2"/>
</dbReference>
<dbReference type="Gramene" id="ONK71308">
    <property type="protein sequence ID" value="ONK71308"/>
    <property type="gene ID" value="A4U43_C04F7130"/>
</dbReference>
<dbReference type="PROSITE" id="PS51294">
    <property type="entry name" value="HTH_MYB"/>
    <property type="match status" value="2"/>
</dbReference>
<feature type="region of interest" description="Disordered" evidence="8">
    <location>
        <begin position="145"/>
        <end position="185"/>
    </location>
</feature>
<name>A0A5P1EYV2_ASPOF</name>
<evidence type="ECO:0000256" key="6">
    <source>
        <dbReference type="ARBA" id="ARBA00068153"/>
    </source>
</evidence>
<dbReference type="Gene3D" id="1.10.10.60">
    <property type="entry name" value="Homeodomain-like"/>
    <property type="match status" value="2"/>
</dbReference>
<comment type="subcellular location">
    <subcellularLocation>
        <location evidence="1">Nucleus</location>
    </subcellularLocation>
</comment>
<proteinExistence type="predicted"/>
<keyword evidence="3" id="KW-0238">DNA-binding</keyword>
<feature type="region of interest" description="Disordered" evidence="8">
    <location>
        <begin position="71"/>
        <end position="101"/>
    </location>
</feature>
<gene>
    <name evidence="12" type="ORF">A4U43_C04F7130</name>
</gene>
<evidence type="ECO:0000256" key="4">
    <source>
        <dbReference type="ARBA" id="ARBA00023163"/>
    </source>
</evidence>
<dbReference type="Proteomes" id="UP000243459">
    <property type="component" value="Chromosome 4"/>
</dbReference>
<evidence type="ECO:0000256" key="3">
    <source>
        <dbReference type="ARBA" id="ARBA00023125"/>
    </source>
</evidence>
<feature type="domain" description="HTH myb-type" evidence="11">
    <location>
        <begin position="1"/>
        <end position="59"/>
    </location>
</feature>
<feature type="compositionally biased region" description="Basic and acidic residues" evidence="8">
    <location>
        <begin position="90"/>
        <end position="101"/>
    </location>
</feature>
<dbReference type="EMBL" id="CM007384">
    <property type="protein sequence ID" value="ONK71308.1"/>
    <property type="molecule type" value="Genomic_DNA"/>
</dbReference>
<dbReference type="SMART" id="SM00717">
    <property type="entry name" value="SANT"/>
    <property type="match status" value="2"/>
</dbReference>
<feature type="domain" description="SANT" evidence="10">
    <location>
        <begin position="96"/>
        <end position="149"/>
    </location>
</feature>
<evidence type="ECO:0000256" key="7">
    <source>
        <dbReference type="ARBA" id="ARBA00076145"/>
    </source>
</evidence>
<dbReference type="InterPro" id="IPR017930">
    <property type="entry name" value="Myb_dom"/>
</dbReference>
<keyword evidence="2" id="KW-0805">Transcription regulation</keyword>
<evidence type="ECO:0000256" key="2">
    <source>
        <dbReference type="ARBA" id="ARBA00023015"/>
    </source>
</evidence>
<dbReference type="AlphaFoldDB" id="A0A5P1EYV2"/>
<dbReference type="PANTHER" id="PTHR44042">
    <property type="entry name" value="DUPLICATED HOMEODOMAIN-LIKE SUPERFAMILY PROTEIN-RELATED"/>
    <property type="match status" value="1"/>
</dbReference>
<dbReference type="CDD" id="cd00167">
    <property type="entry name" value="SANT"/>
    <property type="match status" value="2"/>
</dbReference>
<dbReference type="FunFam" id="1.10.10.60:FF:000154">
    <property type="entry name" value="Transcription factor SRM1"/>
    <property type="match status" value="1"/>
</dbReference>
<feature type="compositionally biased region" description="Basic and acidic residues" evidence="8">
    <location>
        <begin position="174"/>
        <end position="185"/>
    </location>
</feature>
<evidence type="ECO:0000256" key="1">
    <source>
        <dbReference type="ARBA" id="ARBA00004123"/>
    </source>
</evidence>
<keyword evidence="4" id="KW-0804">Transcription</keyword>
<dbReference type="GO" id="GO:0009739">
    <property type="term" value="P:response to gibberellin"/>
    <property type="evidence" value="ECO:0007669"/>
    <property type="project" value="UniProtKB-ARBA"/>
</dbReference>
<dbReference type="OMA" id="VMWPEGA"/>
<evidence type="ECO:0000313" key="13">
    <source>
        <dbReference type="Proteomes" id="UP000243459"/>
    </source>
</evidence>
<dbReference type="OrthoDB" id="118550at2759"/>
<organism evidence="12 13">
    <name type="scientific">Asparagus officinalis</name>
    <name type="common">Garden asparagus</name>
    <dbReference type="NCBI Taxonomy" id="4686"/>
    <lineage>
        <taxon>Eukaryota</taxon>
        <taxon>Viridiplantae</taxon>
        <taxon>Streptophyta</taxon>
        <taxon>Embryophyta</taxon>
        <taxon>Tracheophyta</taxon>
        <taxon>Spermatophyta</taxon>
        <taxon>Magnoliopsida</taxon>
        <taxon>Liliopsida</taxon>
        <taxon>Asparagales</taxon>
        <taxon>Asparagaceae</taxon>
        <taxon>Asparagoideae</taxon>
        <taxon>Asparagus</taxon>
    </lineage>
</organism>
<dbReference type="NCBIfam" id="TIGR01557">
    <property type="entry name" value="myb_SHAQKYF"/>
    <property type="match status" value="1"/>
</dbReference>